<dbReference type="Pfam" id="PF08448">
    <property type="entry name" value="PAS_4"/>
    <property type="match status" value="2"/>
</dbReference>
<feature type="domain" description="PAS" evidence="2">
    <location>
        <begin position="328"/>
        <end position="379"/>
    </location>
</feature>
<dbReference type="InterPro" id="IPR013655">
    <property type="entry name" value="PAS_fold_3"/>
</dbReference>
<evidence type="ECO:0000259" key="3">
    <source>
        <dbReference type="PROSITE" id="PS50113"/>
    </source>
</evidence>
<reference evidence="4" key="1">
    <citation type="journal article" date="2020" name="mSystems">
        <title>Genome- and Community-Level Interaction Insights into Carbon Utilization and Element Cycling Functions of Hydrothermarchaeota in Hydrothermal Sediment.</title>
        <authorList>
            <person name="Zhou Z."/>
            <person name="Liu Y."/>
            <person name="Xu W."/>
            <person name="Pan J."/>
            <person name="Luo Z.H."/>
            <person name="Li M."/>
        </authorList>
    </citation>
    <scope>NUCLEOTIDE SEQUENCE [LARGE SCALE GENOMIC DNA]</scope>
    <source>
        <strain evidence="4">SpSt-914</strain>
    </source>
</reference>
<dbReference type="Gene3D" id="3.30.450.20">
    <property type="entry name" value="PAS domain"/>
    <property type="match status" value="4"/>
</dbReference>
<dbReference type="AlphaFoldDB" id="A0A7V3PS64"/>
<name>A0A7V3PS64_UNCW3</name>
<proteinExistence type="predicted"/>
<dbReference type="CDD" id="cd00130">
    <property type="entry name" value="PAS"/>
    <property type="match status" value="2"/>
</dbReference>
<dbReference type="InterPro" id="IPR035965">
    <property type="entry name" value="PAS-like_dom_sf"/>
</dbReference>
<dbReference type="Pfam" id="PF08447">
    <property type="entry name" value="PAS_3"/>
    <property type="match status" value="1"/>
</dbReference>
<dbReference type="InterPro" id="IPR013656">
    <property type="entry name" value="PAS_4"/>
</dbReference>
<organism evidence="4">
    <name type="scientific">candidate division WOR-3 bacterium</name>
    <dbReference type="NCBI Taxonomy" id="2052148"/>
    <lineage>
        <taxon>Bacteria</taxon>
        <taxon>Bacteria division WOR-3</taxon>
    </lineage>
</organism>
<protein>
    <submittedName>
        <fullName evidence="4">PAS domain S-box protein</fullName>
    </submittedName>
</protein>
<dbReference type="SMART" id="SM00091">
    <property type="entry name" value="PAS"/>
    <property type="match status" value="3"/>
</dbReference>
<sequence>MIFPKAPDPKKLLEEQEAFQEAERRRAEIRAQAIFDSLIDFSPIAMEIFDLQGNLLKSNRAAERLLGKIPPPGITLNEEKGLKRTGLLEPQIKRLLAGARIETPPYWYDPAEIGLPPTPNCKVCLRATAIPLLDAEGTVKMLAIIYENLTELKKAEQAIQELKNTPLLTDHQADSVVGSTDARDLEFARRKIEQAWRESEERYRALVNSVQDACIIRRSDDGNILAISPTVQELFGVSREAVMTDNSVLYTNVHPDDLSRVQAADQEAKKTGEYPPHLRFRVLKKPGTEIVWLEMKGKLCNFASRRTLEILVINITPEKQLEELLRKKEKDLTTLLESPNEGVFLLNQDWVITAWSKGAEKETRVSPQEAVGKKLWEIYPRAEEGGWAAPIRKTLLEHQPQIAEFFYQDGRERYAGWFVLTTYPLSTGVLGIIRNITSRQKIEQAWQNADRRLRTILSNERVLIAFKDTNLRYTQANQTALNIYAHGDNIVGKSDAELFPATVTALLGSQDRQVLASGKPLTLELCLGDPKSEDSIWVCLTKLPLLGPNGETMGIVDIGFEITRFVHARAELQRRREQFEKIITEQTETLRRAQEELRRWTGNL</sequence>
<keyword evidence="1" id="KW-0175">Coiled coil</keyword>
<dbReference type="InterPro" id="IPR000700">
    <property type="entry name" value="PAS-assoc_C"/>
</dbReference>
<dbReference type="PROSITE" id="PS50112">
    <property type="entry name" value="PAS"/>
    <property type="match status" value="2"/>
</dbReference>
<dbReference type="EMBL" id="DTMZ01000003">
    <property type="protein sequence ID" value="HGD12516.1"/>
    <property type="molecule type" value="Genomic_DNA"/>
</dbReference>
<dbReference type="SUPFAM" id="SSF55785">
    <property type="entry name" value="PYP-like sensor domain (PAS domain)"/>
    <property type="match status" value="4"/>
</dbReference>
<dbReference type="InterPro" id="IPR052155">
    <property type="entry name" value="Biofilm_reg_signaling"/>
</dbReference>
<comment type="caution">
    <text evidence="4">The sequence shown here is derived from an EMBL/GenBank/DDBJ whole genome shotgun (WGS) entry which is preliminary data.</text>
</comment>
<feature type="coiled-coil region" evidence="1">
    <location>
        <begin position="569"/>
        <end position="603"/>
    </location>
</feature>
<evidence type="ECO:0000313" key="4">
    <source>
        <dbReference type="EMBL" id="HGD12516.1"/>
    </source>
</evidence>
<feature type="domain" description="PAC" evidence="3">
    <location>
        <begin position="109"/>
        <end position="161"/>
    </location>
</feature>
<dbReference type="PANTHER" id="PTHR44757">
    <property type="entry name" value="DIGUANYLATE CYCLASE DGCP"/>
    <property type="match status" value="1"/>
</dbReference>
<dbReference type="InterPro" id="IPR000014">
    <property type="entry name" value="PAS"/>
</dbReference>
<dbReference type="NCBIfam" id="TIGR00229">
    <property type="entry name" value="sensory_box"/>
    <property type="match status" value="2"/>
</dbReference>
<evidence type="ECO:0000259" key="2">
    <source>
        <dbReference type="PROSITE" id="PS50112"/>
    </source>
</evidence>
<dbReference type="PANTHER" id="PTHR44757:SF2">
    <property type="entry name" value="BIOFILM ARCHITECTURE MAINTENANCE PROTEIN MBAA"/>
    <property type="match status" value="1"/>
</dbReference>
<feature type="domain" description="PAS" evidence="2">
    <location>
        <begin position="199"/>
        <end position="272"/>
    </location>
</feature>
<evidence type="ECO:0000256" key="1">
    <source>
        <dbReference type="SAM" id="Coils"/>
    </source>
</evidence>
<dbReference type="PROSITE" id="PS50113">
    <property type="entry name" value="PAC"/>
    <property type="match status" value="1"/>
</dbReference>
<accession>A0A7V3PS64</accession>
<gene>
    <name evidence="4" type="ORF">ENX16_00295</name>
</gene>